<dbReference type="Pfam" id="PF12767">
    <property type="entry name" value="SAGA-Tad1"/>
    <property type="match status" value="1"/>
</dbReference>
<evidence type="ECO:0000256" key="1">
    <source>
        <dbReference type="ARBA" id="ARBA00004123"/>
    </source>
</evidence>
<dbReference type="GO" id="GO:0000124">
    <property type="term" value="C:SAGA complex"/>
    <property type="evidence" value="ECO:0007669"/>
    <property type="project" value="UniProtKB-ARBA"/>
</dbReference>
<dbReference type="InterPro" id="IPR024738">
    <property type="entry name" value="Hfi1/Tada1"/>
</dbReference>
<comment type="subcellular location">
    <subcellularLocation>
        <location evidence="1">Nucleus</location>
    </subcellularLocation>
</comment>
<evidence type="ECO:0000256" key="5">
    <source>
        <dbReference type="ARBA" id="ARBA00023242"/>
    </source>
</evidence>
<sequence length="336" mass="38043">MSSSTIYDPVLSAKQALAYALGDKFQKYLVNMKMWFRKKYSKEEFDSECRKLFTPDQMHLHNKFLLAILNKIDVALPPTTISEYNMSGNQCTSNNDNSYSSSDYGNNSYGKVNSGTGDFVGGSSGSSSKKRKRNSRSNTDCATFKPAEVQDYIPTEINYDNLINQNNMPTIRYAAQELFLPDLGLVMGRLMVAAWEVGLINIEESAAELIANSVQTLLKNILSEVIMKKKNYRTTADGNYFYDVGHPISHPFTRNSVTRQRVDDEPIELDKEITTVNLTRTVNNDLLFLSSCQELYPTPKNRITTYDVYKTLLNRKIIPSHSVYSMNIEKISSLLS</sequence>
<evidence type="ECO:0000256" key="6">
    <source>
        <dbReference type="SAM" id="MobiDB-lite"/>
    </source>
</evidence>
<name>U5EZP9_9DIPT</name>
<organism evidence="7">
    <name type="scientific">Corethrella appendiculata</name>
    <dbReference type="NCBI Taxonomy" id="1370023"/>
    <lineage>
        <taxon>Eukaryota</taxon>
        <taxon>Metazoa</taxon>
        <taxon>Ecdysozoa</taxon>
        <taxon>Arthropoda</taxon>
        <taxon>Hexapoda</taxon>
        <taxon>Insecta</taxon>
        <taxon>Pterygota</taxon>
        <taxon>Neoptera</taxon>
        <taxon>Endopterygota</taxon>
        <taxon>Diptera</taxon>
        <taxon>Nematocera</taxon>
        <taxon>Culicoidea</taxon>
        <taxon>Chaoboridae</taxon>
        <taxon>Corethrella</taxon>
    </lineage>
</organism>
<evidence type="ECO:0000256" key="2">
    <source>
        <dbReference type="ARBA" id="ARBA00010314"/>
    </source>
</evidence>
<dbReference type="GO" id="GO:0005634">
    <property type="term" value="C:nucleus"/>
    <property type="evidence" value="ECO:0007669"/>
    <property type="project" value="UniProtKB-SubCell"/>
</dbReference>
<accession>U5EZP9</accession>
<dbReference type="GO" id="GO:0006357">
    <property type="term" value="P:regulation of transcription by RNA polymerase II"/>
    <property type="evidence" value="ECO:0007669"/>
    <property type="project" value="TreeGrafter"/>
</dbReference>
<dbReference type="PANTHER" id="PTHR21277">
    <property type="entry name" value="TRANSCRIPTIONAL ADAPTER 1"/>
    <property type="match status" value="1"/>
</dbReference>
<dbReference type="EMBL" id="GANO01000384">
    <property type="protein sequence ID" value="JAB59487.1"/>
    <property type="molecule type" value="mRNA"/>
</dbReference>
<keyword evidence="3" id="KW-0805">Transcription regulation</keyword>
<keyword evidence="4" id="KW-0804">Transcription</keyword>
<evidence type="ECO:0000256" key="3">
    <source>
        <dbReference type="ARBA" id="ARBA00023015"/>
    </source>
</evidence>
<evidence type="ECO:0000256" key="4">
    <source>
        <dbReference type="ARBA" id="ARBA00023163"/>
    </source>
</evidence>
<dbReference type="PANTHER" id="PTHR21277:SF5">
    <property type="entry name" value="TRANSCRIPTIONAL ADAPTER 1"/>
    <property type="match status" value="1"/>
</dbReference>
<dbReference type="AlphaFoldDB" id="U5EZP9"/>
<feature type="region of interest" description="Disordered" evidence="6">
    <location>
        <begin position="120"/>
        <end position="141"/>
    </location>
</feature>
<reference evidence="7" key="1">
    <citation type="journal article" date="2014" name="Insect Biochem. Mol. Biol.">
        <title>An insight into the sialome of the frog biting fly, Corethrella appendiculata.</title>
        <authorList>
            <person name="Ribeiro J.M.C."/>
            <person name="Chagas A.C."/>
            <person name="Pham V.M."/>
            <person name="Lounibos L.P."/>
            <person name="Calvo E."/>
        </authorList>
    </citation>
    <scope>NUCLEOTIDE SEQUENCE</scope>
    <source>
        <tissue evidence="7">Salivary glands</tissue>
    </source>
</reference>
<proteinExistence type="evidence at transcript level"/>
<comment type="similarity">
    <text evidence="2">Belongs to the TADA1 family.</text>
</comment>
<dbReference type="CDD" id="cd22934">
    <property type="entry name" value="HFD_TADA1"/>
    <property type="match status" value="1"/>
</dbReference>
<evidence type="ECO:0000313" key="7">
    <source>
        <dbReference type="EMBL" id="JAB59487.1"/>
    </source>
</evidence>
<dbReference type="GO" id="GO:0003713">
    <property type="term" value="F:transcription coactivator activity"/>
    <property type="evidence" value="ECO:0007669"/>
    <property type="project" value="TreeGrafter"/>
</dbReference>
<keyword evidence="5" id="KW-0539">Nucleus</keyword>
<protein>
    <submittedName>
        <fullName evidence="7">Putative transcriptional adaptor 1-2</fullName>
    </submittedName>
</protein>